<dbReference type="AlphaFoldDB" id="A0AAV0H528"/>
<accession>A0AAV0H528</accession>
<organism evidence="1 2">
    <name type="scientific">Linum tenue</name>
    <dbReference type="NCBI Taxonomy" id="586396"/>
    <lineage>
        <taxon>Eukaryota</taxon>
        <taxon>Viridiplantae</taxon>
        <taxon>Streptophyta</taxon>
        <taxon>Embryophyta</taxon>
        <taxon>Tracheophyta</taxon>
        <taxon>Spermatophyta</taxon>
        <taxon>Magnoliopsida</taxon>
        <taxon>eudicotyledons</taxon>
        <taxon>Gunneridae</taxon>
        <taxon>Pentapetalae</taxon>
        <taxon>rosids</taxon>
        <taxon>fabids</taxon>
        <taxon>Malpighiales</taxon>
        <taxon>Linaceae</taxon>
        <taxon>Linum</taxon>
    </lineage>
</organism>
<evidence type="ECO:0000313" key="2">
    <source>
        <dbReference type="Proteomes" id="UP001154282"/>
    </source>
</evidence>
<dbReference type="EMBL" id="CAMGYJ010000002">
    <property type="protein sequence ID" value="CAI0380083.1"/>
    <property type="molecule type" value="Genomic_DNA"/>
</dbReference>
<sequence length="83" mass="10065">MVYPLPLMVLRKSKILLMRRRKMRKKLPKCKRRRPLHLMEHNATPMATKQLLWMDVLMLSMEQEVKRTRKNGNMELSTTMRSK</sequence>
<name>A0AAV0H528_9ROSI</name>
<keyword evidence="2" id="KW-1185">Reference proteome</keyword>
<evidence type="ECO:0000313" key="1">
    <source>
        <dbReference type="EMBL" id="CAI0380083.1"/>
    </source>
</evidence>
<reference evidence="1" key="1">
    <citation type="submission" date="2022-08" db="EMBL/GenBank/DDBJ databases">
        <authorList>
            <person name="Gutierrez-Valencia J."/>
        </authorList>
    </citation>
    <scope>NUCLEOTIDE SEQUENCE</scope>
</reference>
<dbReference type="Proteomes" id="UP001154282">
    <property type="component" value="Unassembled WGS sequence"/>
</dbReference>
<protein>
    <submittedName>
        <fullName evidence="1">Uncharacterized protein</fullName>
    </submittedName>
</protein>
<gene>
    <name evidence="1" type="ORF">LITE_LOCUS2516</name>
</gene>
<comment type="caution">
    <text evidence="1">The sequence shown here is derived from an EMBL/GenBank/DDBJ whole genome shotgun (WGS) entry which is preliminary data.</text>
</comment>
<proteinExistence type="predicted"/>